<evidence type="ECO:0000313" key="2">
    <source>
        <dbReference type="EMBL" id="PUZ52662.1"/>
    </source>
</evidence>
<feature type="compositionally biased region" description="Basic and acidic residues" evidence="1">
    <location>
        <begin position="50"/>
        <end position="63"/>
    </location>
</feature>
<dbReference type="Gramene" id="PUZ52662">
    <property type="protein sequence ID" value="PUZ52662"/>
    <property type="gene ID" value="GQ55_6G287800"/>
</dbReference>
<organism evidence="2 3">
    <name type="scientific">Panicum hallii var. hallii</name>
    <dbReference type="NCBI Taxonomy" id="1504633"/>
    <lineage>
        <taxon>Eukaryota</taxon>
        <taxon>Viridiplantae</taxon>
        <taxon>Streptophyta</taxon>
        <taxon>Embryophyta</taxon>
        <taxon>Tracheophyta</taxon>
        <taxon>Spermatophyta</taxon>
        <taxon>Magnoliopsida</taxon>
        <taxon>Liliopsida</taxon>
        <taxon>Poales</taxon>
        <taxon>Poaceae</taxon>
        <taxon>PACMAD clade</taxon>
        <taxon>Panicoideae</taxon>
        <taxon>Panicodae</taxon>
        <taxon>Paniceae</taxon>
        <taxon>Panicinae</taxon>
        <taxon>Panicum</taxon>
        <taxon>Panicum sect. Panicum</taxon>
    </lineage>
</organism>
<dbReference type="EMBL" id="CM009754">
    <property type="protein sequence ID" value="PUZ52662.1"/>
    <property type="molecule type" value="Genomic_DNA"/>
</dbReference>
<keyword evidence="3" id="KW-1185">Reference proteome</keyword>
<gene>
    <name evidence="2" type="ORF">GQ55_6G287800</name>
</gene>
<sequence>MASRSWARLTACTPRLTREGRCERDPRGSRRVATPRLTGGGWPTRVARSPSKDGSRGINESRT</sequence>
<reference evidence="2 3" key="1">
    <citation type="submission" date="2018-04" db="EMBL/GenBank/DDBJ databases">
        <title>WGS assembly of Panicum hallii var. hallii HAL2.</title>
        <authorList>
            <person name="Lovell J."/>
            <person name="Jenkins J."/>
            <person name="Lowry D."/>
            <person name="Mamidi S."/>
            <person name="Sreedasyam A."/>
            <person name="Weng X."/>
            <person name="Barry K."/>
            <person name="Bonette J."/>
            <person name="Campitelli B."/>
            <person name="Daum C."/>
            <person name="Gordon S."/>
            <person name="Gould B."/>
            <person name="Lipzen A."/>
            <person name="MacQueen A."/>
            <person name="Palacio-Mejia J."/>
            <person name="Plott C."/>
            <person name="Shakirov E."/>
            <person name="Shu S."/>
            <person name="Yoshinaga Y."/>
            <person name="Zane M."/>
            <person name="Rokhsar D."/>
            <person name="Grimwood J."/>
            <person name="Schmutz J."/>
            <person name="Juenger T."/>
        </authorList>
    </citation>
    <scope>NUCLEOTIDE SEQUENCE [LARGE SCALE GENOMIC DNA]</scope>
    <source>
        <strain evidence="3">cv. HAL2</strain>
    </source>
</reference>
<dbReference type="Proteomes" id="UP000244336">
    <property type="component" value="Chromosome 6"/>
</dbReference>
<dbReference type="AlphaFoldDB" id="A0A2T7DAQ2"/>
<proteinExistence type="predicted"/>
<evidence type="ECO:0000256" key="1">
    <source>
        <dbReference type="SAM" id="MobiDB-lite"/>
    </source>
</evidence>
<accession>A0A2T7DAQ2</accession>
<evidence type="ECO:0000313" key="3">
    <source>
        <dbReference type="Proteomes" id="UP000244336"/>
    </source>
</evidence>
<name>A0A2T7DAQ2_9POAL</name>
<feature type="compositionally biased region" description="Basic and acidic residues" evidence="1">
    <location>
        <begin position="18"/>
        <end position="28"/>
    </location>
</feature>
<protein>
    <submittedName>
        <fullName evidence="2">Uncharacterized protein</fullName>
    </submittedName>
</protein>
<feature type="region of interest" description="Disordered" evidence="1">
    <location>
        <begin position="18"/>
        <end position="63"/>
    </location>
</feature>